<dbReference type="EMBL" id="KQ971310">
    <property type="protein sequence ID" value="KYB29516.1"/>
    <property type="molecule type" value="Genomic_DNA"/>
</dbReference>
<evidence type="ECO:0000256" key="1">
    <source>
        <dbReference type="ARBA" id="ARBA00004651"/>
    </source>
</evidence>
<accession>A0A139WNR6</accession>
<keyword evidence="4" id="KW-1133">Transmembrane helix</keyword>
<reference evidence="7 8" key="2">
    <citation type="journal article" date="2010" name="Nucleic Acids Res.">
        <title>BeetleBase in 2010: revisions to provide comprehensive genomic information for Tribolium castaneum.</title>
        <authorList>
            <person name="Kim H.S."/>
            <person name="Murphy T."/>
            <person name="Xia J."/>
            <person name="Caragea D."/>
            <person name="Park Y."/>
            <person name="Beeman R.W."/>
            <person name="Lorenzen M.D."/>
            <person name="Butcher S."/>
            <person name="Manak J.R."/>
            <person name="Brown S.J."/>
        </authorList>
    </citation>
    <scope>GENOME REANNOTATION</scope>
    <source>
        <strain evidence="7 8">Georgia GA2</strain>
    </source>
</reference>
<dbReference type="Proteomes" id="UP000007266">
    <property type="component" value="Linkage group 2"/>
</dbReference>
<comment type="subcellular location">
    <subcellularLocation>
        <location evidence="1">Cell membrane</location>
        <topology evidence="1">Multi-pass membrane protein</topology>
    </subcellularLocation>
</comment>
<dbReference type="InParanoid" id="A0A139WNR6"/>
<dbReference type="Pfam" id="PF08395">
    <property type="entry name" value="7tm_7"/>
    <property type="match status" value="1"/>
</dbReference>
<keyword evidence="6" id="KW-0732">Signal</keyword>
<evidence type="ECO:0000256" key="3">
    <source>
        <dbReference type="ARBA" id="ARBA00022692"/>
    </source>
</evidence>
<evidence type="ECO:0000256" key="2">
    <source>
        <dbReference type="ARBA" id="ARBA00022475"/>
    </source>
</evidence>
<evidence type="ECO:0000256" key="4">
    <source>
        <dbReference type="ARBA" id="ARBA00022989"/>
    </source>
</evidence>
<dbReference type="GO" id="GO:0005886">
    <property type="term" value="C:plasma membrane"/>
    <property type="evidence" value="ECO:0007669"/>
    <property type="project" value="UniProtKB-SubCell"/>
</dbReference>
<evidence type="ECO:0000313" key="7">
    <source>
        <dbReference type="EMBL" id="KYB29516.1"/>
    </source>
</evidence>
<dbReference type="AlphaFoldDB" id="A0A139WNR6"/>
<sequence length="100" mass="11651">MLIWSATILTKIMLVIVQIEKTVLSANRVKQTIVKSSMTKDKLVKREINMFLLQLLHQKINISGAKLFVINTRMIPYFFSRGIQYLLLLYQAHFIAKINN</sequence>
<keyword evidence="2" id="KW-1003">Cell membrane</keyword>
<dbReference type="GO" id="GO:0050909">
    <property type="term" value="P:sensory perception of taste"/>
    <property type="evidence" value="ECO:0007669"/>
    <property type="project" value="InterPro"/>
</dbReference>
<proteinExistence type="predicted"/>
<keyword evidence="5" id="KW-0472">Membrane</keyword>
<reference evidence="7 8" key="1">
    <citation type="journal article" date="2008" name="Nature">
        <title>The genome of the model beetle and pest Tribolium castaneum.</title>
        <authorList>
            <consortium name="Tribolium Genome Sequencing Consortium"/>
            <person name="Richards S."/>
            <person name="Gibbs R.A."/>
            <person name="Weinstock G.M."/>
            <person name="Brown S.J."/>
            <person name="Denell R."/>
            <person name="Beeman R.W."/>
            <person name="Gibbs R."/>
            <person name="Beeman R.W."/>
            <person name="Brown S.J."/>
            <person name="Bucher G."/>
            <person name="Friedrich M."/>
            <person name="Grimmelikhuijzen C.J."/>
            <person name="Klingler M."/>
            <person name="Lorenzen M."/>
            <person name="Richards S."/>
            <person name="Roth S."/>
            <person name="Schroder R."/>
            <person name="Tautz D."/>
            <person name="Zdobnov E.M."/>
            <person name="Muzny D."/>
            <person name="Gibbs R.A."/>
            <person name="Weinstock G.M."/>
            <person name="Attaway T."/>
            <person name="Bell S."/>
            <person name="Buhay C.J."/>
            <person name="Chandrabose M.N."/>
            <person name="Chavez D."/>
            <person name="Clerk-Blankenburg K.P."/>
            <person name="Cree A."/>
            <person name="Dao M."/>
            <person name="Davis C."/>
            <person name="Chacko J."/>
            <person name="Dinh H."/>
            <person name="Dugan-Rocha S."/>
            <person name="Fowler G."/>
            <person name="Garner T.T."/>
            <person name="Garnes J."/>
            <person name="Gnirke A."/>
            <person name="Hawes A."/>
            <person name="Hernandez J."/>
            <person name="Hines S."/>
            <person name="Holder M."/>
            <person name="Hume J."/>
            <person name="Jhangiani S.N."/>
            <person name="Joshi V."/>
            <person name="Khan Z.M."/>
            <person name="Jackson L."/>
            <person name="Kovar C."/>
            <person name="Kowis A."/>
            <person name="Lee S."/>
            <person name="Lewis L.R."/>
            <person name="Margolis J."/>
            <person name="Morgan M."/>
            <person name="Nazareth L.V."/>
            <person name="Nguyen N."/>
            <person name="Okwuonu G."/>
            <person name="Parker D."/>
            <person name="Richards S."/>
            <person name="Ruiz S.J."/>
            <person name="Santibanez J."/>
            <person name="Savard J."/>
            <person name="Scherer S.E."/>
            <person name="Schneider B."/>
            <person name="Sodergren E."/>
            <person name="Tautz D."/>
            <person name="Vattahil S."/>
            <person name="Villasana D."/>
            <person name="White C.S."/>
            <person name="Wright R."/>
            <person name="Park Y."/>
            <person name="Beeman R.W."/>
            <person name="Lord J."/>
            <person name="Oppert B."/>
            <person name="Lorenzen M."/>
            <person name="Brown S."/>
            <person name="Wang L."/>
            <person name="Savard J."/>
            <person name="Tautz D."/>
            <person name="Richards S."/>
            <person name="Weinstock G."/>
            <person name="Gibbs R.A."/>
            <person name="Liu Y."/>
            <person name="Worley K."/>
            <person name="Weinstock G."/>
            <person name="Elsik C.G."/>
            <person name="Reese J.T."/>
            <person name="Elhaik E."/>
            <person name="Landan G."/>
            <person name="Graur D."/>
            <person name="Arensburger P."/>
            <person name="Atkinson P."/>
            <person name="Beeman R.W."/>
            <person name="Beidler J."/>
            <person name="Brown S.J."/>
            <person name="Demuth J.P."/>
            <person name="Drury D.W."/>
            <person name="Du Y.Z."/>
            <person name="Fujiwara H."/>
            <person name="Lorenzen M."/>
            <person name="Maselli V."/>
            <person name="Osanai M."/>
            <person name="Park Y."/>
            <person name="Robertson H.M."/>
            <person name="Tu Z."/>
            <person name="Wang J.J."/>
            <person name="Wang S."/>
            <person name="Richards S."/>
            <person name="Song H."/>
            <person name="Zhang L."/>
            <person name="Sodergren E."/>
            <person name="Werner D."/>
            <person name="Stanke M."/>
            <person name="Morgenstern B."/>
            <person name="Solovyev V."/>
            <person name="Kosarev P."/>
            <person name="Brown G."/>
            <person name="Chen H.C."/>
            <person name="Ermolaeva O."/>
            <person name="Hlavina W."/>
            <person name="Kapustin Y."/>
            <person name="Kiryutin B."/>
            <person name="Kitts P."/>
            <person name="Maglott D."/>
            <person name="Pruitt K."/>
            <person name="Sapojnikov V."/>
            <person name="Souvorov A."/>
            <person name="Mackey A.J."/>
            <person name="Waterhouse R.M."/>
            <person name="Wyder S."/>
            <person name="Zdobnov E.M."/>
            <person name="Zdobnov E.M."/>
            <person name="Wyder S."/>
            <person name="Kriventseva E.V."/>
            <person name="Kadowaki T."/>
            <person name="Bork P."/>
            <person name="Aranda M."/>
            <person name="Bao R."/>
            <person name="Beermann A."/>
            <person name="Berns N."/>
            <person name="Bolognesi R."/>
            <person name="Bonneton F."/>
            <person name="Bopp D."/>
            <person name="Brown S.J."/>
            <person name="Bucher G."/>
            <person name="Butts T."/>
            <person name="Chaumot A."/>
            <person name="Denell R.E."/>
            <person name="Ferrier D.E."/>
            <person name="Friedrich M."/>
            <person name="Gordon C.M."/>
            <person name="Jindra M."/>
            <person name="Klingler M."/>
            <person name="Lan Q."/>
            <person name="Lattorff H.M."/>
            <person name="Laudet V."/>
            <person name="von Levetsow C."/>
            <person name="Liu Z."/>
            <person name="Lutz R."/>
            <person name="Lynch J.A."/>
            <person name="da Fonseca R.N."/>
            <person name="Posnien N."/>
            <person name="Reuter R."/>
            <person name="Roth S."/>
            <person name="Savard J."/>
            <person name="Schinko J.B."/>
            <person name="Schmitt C."/>
            <person name="Schoppmeier M."/>
            <person name="Schroder R."/>
            <person name="Shippy T.D."/>
            <person name="Simonnet F."/>
            <person name="Marques-Souza H."/>
            <person name="Tautz D."/>
            <person name="Tomoyasu Y."/>
            <person name="Trauner J."/>
            <person name="Van der Zee M."/>
            <person name="Vervoort M."/>
            <person name="Wittkopp N."/>
            <person name="Wimmer E.A."/>
            <person name="Yang X."/>
            <person name="Jones A.K."/>
            <person name="Sattelle D.B."/>
            <person name="Ebert P.R."/>
            <person name="Nelson D."/>
            <person name="Scott J.G."/>
            <person name="Beeman R.W."/>
            <person name="Muthukrishnan S."/>
            <person name="Kramer K.J."/>
            <person name="Arakane Y."/>
            <person name="Beeman R.W."/>
            <person name="Zhu Q."/>
            <person name="Hogenkamp D."/>
            <person name="Dixit R."/>
            <person name="Oppert B."/>
            <person name="Jiang H."/>
            <person name="Zou Z."/>
            <person name="Marshall J."/>
            <person name="Elpidina E."/>
            <person name="Vinokurov K."/>
            <person name="Oppert C."/>
            <person name="Zou Z."/>
            <person name="Evans J."/>
            <person name="Lu Z."/>
            <person name="Zhao P."/>
            <person name="Sumathipala N."/>
            <person name="Altincicek B."/>
            <person name="Vilcinskas A."/>
            <person name="Williams M."/>
            <person name="Hultmark D."/>
            <person name="Hetru C."/>
            <person name="Jiang H."/>
            <person name="Grimmelikhuijzen C.J."/>
            <person name="Hauser F."/>
            <person name="Cazzamali G."/>
            <person name="Williamson M."/>
            <person name="Park Y."/>
            <person name="Li B."/>
            <person name="Tanaka Y."/>
            <person name="Predel R."/>
            <person name="Neupert S."/>
            <person name="Schachtner J."/>
            <person name="Verleyen P."/>
            <person name="Raible F."/>
            <person name="Bork P."/>
            <person name="Friedrich M."/>
            <person name="Walden K.K."/>
            <person name="Robertson H.M."/>
            <person name="Angeli S."/>
            <person name="Foret S."/>
            <person name="Bucher G."/>
            <person name="Schuetz S."/>
            <person name="Maleszka R."/>
            <person name="Wimmer E.A."/>
            <person name="Beeman R.W."/>
            <person name="Lorenzen M."/>
            <person name="Tomoyasu Y."/>
            <person name="Miller S.C."/>
            <person name="Grossmann D."/>
            <person name="Bucher G."/>
        </authorList>
    </citation>
    <scope>NUCLEOTIDE SEQUENCE [LARGE SCALE GENOMIC DNA]</scope>
    <source>
        <strain evidence="7 8">Georgia GA2</strain>
    </source>
</reference>
<gene>
    <name evidence="7" type="primary">AUGUSTUS-3.0.2_32002</name>
    <name evidence="7" type="ORF">TcasGA2_TC032002</name>
</gene>
<keyword evidence="8" id="KW-1185">Reference proteome</keyword>
<feature type="signal peptide" evidence="6">
    <location>
        <begin position="1"/>
        <end position="25"/>
    </location>
</feature>
<protein>
    <submittedName>
        <fullName evidence="7">Uncharacterized protein</fullName>
    </submittedName>
</protein>
<evidence type="ECO:0000313" key="8">
    <source>
        <dbReference type="Proteomes" id="UP000007266"/>
    </source>
</evidence>
<keyword evidence="3" id="KW-0812">Transmembrane</keyword>
<dbReference type="InterPro" id="IPR013604">
    <property type="entry name" value="7TM_chemorcpt"/>
</dbReference>
<evidence type="ECO:0000256" key="6">
    <source>
        <dbReference type="SAM" id="SignalP"/>
    </source>
</evidence>
<evidence type="ECO:0000256" key="5">
    <source>
        <dbReference type="ARBA" id="ARBA00023136"/>
    </source>
</evidence>
<name>A0A139WNR6_TRICA</name>
<organism evidence="7 8">
    <name type="scientific">Tribolium castaneum</name>
    <name type="common">Red flour beetle</name>
    <dbReference type="NCBI Taxonomy" id="7070"/>
    <lineage>
        <taxon>Eukaryota</taxon>
        <taxon>Metazoa</taxon>
        <taxon>Ecdysozoa</taxon>
        <taxon>Arthropoda</taxon>
        <taxon>Hexapoda</taxon>
        <taxon>Insecta</taxon>
        <taxon>Pterygota</taxon>
        <taxon>Neoptera</taxon>
        <taxon>Endopterygota</taxon>
        <taxon>Coleoptera</taxon>
        <taxon>Polyphaga</taxon>
        <taxon>Cucujiformia</taxon>
        <taxon>Tenebrionidae</taxon>
        <taxon>Tenebrionidae incertae sedis</taxon>
        <taxon>Tribolium</taxon>
    </lineage>
</organism>
<feature type="chain" id="PRO_5007300342" evidence="6">
    <location>
        <begin position="26"/>
        <end position="100"/>
    </location>
</feature>